<feature type="domain" description="HTH cro/C1-type" evidence="1">
    <location>
        <begin position="11"/>
        <end position="65"/>
    </location>
</feature>
<dbReference type="InterPro" id="IPR001387">
    <property type="entry name" value="Cro/C1-type_HTH"/>
</dbReference>
<name>A0A9D1AIT4_9FIRM</name>
<dbReference type="Pfam" id="PF01381">
    <property type="entry name" value="HTH_3"/>
    <property type="match status" value="1"/>
</dbReference>
<reference evidence="2" key="1">
    <citation type="submission" date="2020-10" db="EMBL/GenBank/DDBJ databases">
        <authorList>
            <person name="Gilroy R."/>
        </authorList>
    </citation>
    <scope>NUCLEOTIDE SEQUENCE</scope>
    <source>
        <strain evidence="2">ChiW25-3613</strain>
    </source>
</reference>
<dbReference type="Proteomes" id="UP000824179">
    <property type="component" value="Unassembled WGS sequence"/>
</dbReference>
<accession>A0A9D1AIT4</accession>
<proteinExistence type="predicted"/>
<dbReference type="AlphaFoldDB" id="A0A9D1AIT4"/>
<dbReference type="EMBL" id="DVHB01000102">
    <property type="protein sequence ID" value="HIR39909.1"/>
    <property type="molecule type" value="Genomic_DNA"/>
</dbReference>
<dbReference type="SUPFAM" id="SSF47413">
    <property type="entry name" value="lambda repressor-like DNA-binding domains"/>
    <property type="match status" value="1"/>
</dbReference>
<evidence type="ECO:0000313" key="3">
    <source>
        <dbReference type="Proteomes" id="UP000824179"/>
    </source>
</evidence>
<dbReference type="PROSITE" id="PS50943">
    <property type="entry name" value="HTH_CROC1"/>
    <property type="match status" value="1"/>
</dbReference>
<evidence type="ECO:0000259" key="1">
    <source>
        <dbReference type="PROSITE" id="PS50943"/>
    </source>
</evidence>
<protein>
    <submittedName>
        <fullName evidence="2">Helix-turn-helix transcriptional regulator</fullName>
    </submittedName>
</protein>
<dbReference type="CDD" id="cd00093">
    <property type="entry name" value="HTH_XRE"/>
    <property type="match status" value="1"/>
</dbReference>
<dbReference type="InterPro" id="IPR010982">
    <property type="entry name" value="Lambda_DNA-bd_dom_sf"/>
</dbReference>
<evidence type="ECO:0000313" key="2">
    <source>
        <dbReference type="EMBL" id="HIR39909.1"/>
    </source>
</evidence>
<reference evidence="2" key="2">
    <citation type="journal article" date="2021" name="PeerJ">
        <title>Extensive microbial diversity within the chicken gut microbiome revealed by metagenomics and culture.</title>
        <authorList>
            <person name="Gilroy R."/>
            <person name="Ravi A."/>
            <person name="Getino M."/>
            <person name="Pursley I."/>
            <person name="Horton D.L."/>
            <person name="Alikhan N.F."/>
            <person name="Baker D."/>
            <person name="Gharbi K."/>
            <person name="Hall N."/>
            <person name="Watson M."/>
            <person name="Adriaenssens E.M."/>
            <person name="Foster-Nyarko E."/>
            <person name="Jarju S."/>
            <person name="Secka A."/>
            <person name="Antonio M."/>
            <person name="Oren A."/>
            <person name="Chaudhuri R.R."/>
            <person name="La Ragione R."/>
            <person name="Hildebrand F."/>
            <person name="Pallen M.J."/>
        </authorList>
    </citation>
    <scope>NUCLEOTIDE SEQUENCE</scope>
    <source>
        <strain evidence="2">ChiW25-3613</strain>
    </source>
</reference>
<dbReference type="SMART" id="SM00530">
    <property type="entry name" value="HTH_XRE"/>
    <property type="match status" value="1"/>
</dbReference>
<dbReference type="GO" id="GO:0003677">
    <property type="term" value="F:DNA binding"/>
    <property type="evidence" value="ECO:0007669"/>
    <property type="project" value="InterPro"/>
</dbReference>
<dbReference type="Gene3D" id="1.10.260.40">
    <property type="entry name" value="lambda repressor-like DNA-binding domains"/>
    <property type="match status" value="1"/>
</dbReference>
<comment type="caution">
    <text evidence="2">The sequence shown here is derived from an EMBL/GenBank/DDBJ whole genome shotgun (WGS) entry which is preliminary data.</text>
</comment>
<sequence>MITAANIYERIAEAIKRSGIKQAEIARRLGIKPQQISCYVHGKKLPALDTLANLCKILDIDANYILCQDINDK</sequence>
<organism evidence="2 3">
    <name type="scientific">Candidatus Coproplasma stercoripullorum</name>
    <dbReference type="NCBI Taxonomy" id="2840751"/>
    <lineage>
        <taxon>Bacteria</taxon>
        <taxon>Bacillati</taxon>
        <taxon>Bacillota</taxon>
        <taxon>Clostridia</taxon>
        <taxon>Eubacteriales</taxon>
        <taxon>Candidatus Coproplasma</taxon>
    </lineage>
</organism>
<gene>
    <name evidence="2" type="ORF">IAB90_05960</name>
</gene>